<proteinExistence type="inferred from homology"/>
<feature type="binding site" description="axial binding residue" evidence="9">
    <location>
        <position position="447"/>
    </location>
    <ligand>
        <name>heme</name>
        <dbReference type="ChEBI" id="CHEBI:30413"/>
    </ligand>
    <ligandPart>
        <name>Fe</name>
        <dbReference type="ChEBI" id="CHEBI:18248"/>
    </ligandPart>
</feature>
<dbReference type="InterPro" id="IPR001128">
    <property type="entry name" value="Cyt_P450"/>
</dbReference>
<dbReference type="InterPro" id="IPR017972">
    <property type="entry name" value="Cyt_P450_CS"/>
</dbReference>
<dbReference type="InterPro" id="IPR050364">
    <property type="entry name" value="Cytochrome_P450_fung"/>
</dbReference>
<dbReference type="PANTHER" id="PTHR46300">
    <property type="entry name" value="P450, PUTATIVE (EUROFUNG)-RELATED-RELATED"/>
    <property type="match status" value="1"/>
</dbReference>
<evidence type="ECO:0000313" key="13">
    <source>
        <dbReference type="Proteomes" id="UP001049176"/>
    </source>
</evidence>
<evidence type="ECO:0000313" key="12">
    <source>
        <dbReference type="EMBL" id="KAG7088700.1"/>
    </source>
</evidence>
<dbReference type="PROSITE" id="PS00086">
    <property type="entry name" value="CYTOCHROME_P450"/>
    <property type="match status" value="1"/>
</dbReference>
<keyword evidence="7 9" id="KW-0408">Iron</keyword>
<dbReference type="Pfam" id="PF00067">
    <property type="entry name" value="p450"/>
    <property type="match status" value="1"/>
</dbReference>
<keyword evidence="13" id="KW-1185">Reference proteome</keyword>
<comment type="pathway">
    <text evidence="2">Secondary metabolite biosynthesis.</text>
</comment>
<evidence type="ECO:0000256" key="8">
    <source>
        <dbReference type="ARBA" id="ARBA00023033"/>
    </source>
</evidence>
<dbReference type="Proteomes" id="UP001049176">
    <property type="component" value="Chromosome 8"/>
</dbReference>
<dbReference type="GO" id="GO:0004497">
    <property type="term" value="F:monooxygenase activity"/>
    <property type="evidence" value="ECO:0007669"/>
    <property type="project" value="UniProtKB-KW"/>
</dbReference>
<keyword evidence="11" id="KW-1133">Transmembrane helix</keyword>
<gene>
    <name evidence="12" type="ORF">E1B28_012670</name>
</gene>
<evidence type="ECO:0008006" key="14">
    <source>
        <dbReference type="Google" id="ProtNLM"/>
    </source>
</evidence>
<evidence type="ECO:0000256" key="9">
    <source>
        <dbReference type="PIRSR" id="PIRSR602401-1"/>
    </source>
</evidence>
<dbReference type="GO" id="GO:0016705">
    <property type="term" value="F:oxidoreductase activity, acting on paired donors, with incorporation or reduction of molecular oxygen"/>
    <property type="evidence" value="ECO:0007669"/>
    <property type="project" value="InterPro"/>
</dbReference>
<comment type="similarity">
    <text evidence="3 10">Belongs to the cytochrome P450 family.</text>
</comment>
<feature type="transmembrane region" description="Helical" evidence="11">
    <location>
        <begin position="6"/>
        <end position="26"/>
    </location>
</feature>
<dbReference type="PRINTS" id="PR00463">
    <property type="entry name" value="EP450I"/>
</dbReference>
<evidence type="ECO:0000256" key="6">
    <source>
        <dbReference type="ARBA" id="ARBA00023002"/>
    </source>
</evidence>
<evidence type="ECO:0000256" key="5">
    <source>
        <dbReference type="ARBA" id="ARBA00022723"/>
    </source>
</evidence>
<protein>
    <recommendedName>
        <fullName evidence="14">Cytochrome P450</fullName>
    </recommendedName>
</protein>
<dbReference type="PANTHER" id="PTHR46300:SF7">
    <property type="entry name" value="P450, PUTATIVE (EUROFUNG)-RELATED"/>
    <property type="match status" value="1"/>
</dbReference>
<evidence type="ECO:0000256" key="1">
    <source>
        <dbReference type="ARBA" id="ARBA00001971"/>
    </source>
</evidence>
<evidence type="ECO:0000256" key="2">
    <source>
        <dbReference type="ARBA" id="ARBA00005179"/>
    </source>
</evidence>
<dbReference type="InterPro" id="IPR036396">
    <property type="entry name" value="Cyt_P450_sf"/>
</dbReference>
<comment type="cofactor">
    <cofactor evidence="1 9">
        <name>heme</name>
        <dbReference type="ChEBI" id="CHEBI:30413"/>
    </cofactor>
</comment>
<organism evidence="12 13">
    <name type="scientific">Marasmius oreades</name>
    <name type="common">fairy-ring Marasmius</name>
    <dbReference type="NCBI Taxonomy" id="181124"/>
    <lineage>
        <taxon>Eukaryota</taxon>
        <taxon>Fungi</taxon>
        <taxon>Dikarya</taxon>
        <taxon>Basidiomycota</taxon>
        <taxon>Agaricomycotina</taxon>
        <taxon>Agaricomycetes</taxon>
        <taxon>Agaricomycetidae</taxon>
        <taxon>Agaricales</taxon>
        <taxon>Marasmiineae</taxon>
        <taxon>Marasmiaceae</taxon>
        <taxon>Marasmius</taxon>
    </lineage>
</organism>
<evidence type="ECO:0000256" key="7">
    <source>
        <dbReference type="ARBA" id="ARBA00023004"/>
    </source>
</evidence>
<name>A0A9P7UP70_9AGAR</name>
<dbReference type="RefSeq" id="XP_043005171.1">
    <property type="nucleotide sequence ID" value="XM_043157803.1"/>
</dbReference>
<keyword evidence="5 9" id="KW-0479">Metal-binding</keyword>
<evidence type="ECO:0000256" key="4">
    <source>
        <dbReference type="ARBA" id="ARBA00022617"/>
    </source>
</evidence>
<dbReference type="KEGG" id="more:E1B28_012670"/>
<keyword evidence="4 9" id="KW-0349">Heme</keyword>
<comment type="caution">
    <text evidence="12">The sequence shown here is derived from an EMBL/GenBank/DDBJ whole genome shotgun (WGS) entry which is preliminary data.</text>
</comment>
<dbReference type="Gene3D" id="1.10.630.10">
    <property type="entry name" value="Cytochrome P450"/>
    <property type="match status" value="1"/>
</dbReference>
<evidence type="ECO:0000256" key="11">
    <source>
        <dbReference type="SAM" id="Phobius"/>
    </source>
</evidence>
<sequence length="517" mass="58774">MYLSSAPAKIACLSIFALVAIVIWVLRFSFKDNLKTKRPPGPRPLPFIGHLLYLDIHAPWLIYQRWGKIYGALTHINIFSSSLVVVNKLQSCQELFIKRGQVYSDRPSMKMLDLMGWTFNLAFIGYHDRRRRQYREEMRRGVGRSALNNAQHIVSQRRDQLLLDLSQTPDAFLDHLLYYTGSVILQHTYGFTDHEGHRSFIRDIAIPAIEGLSESSFFDAQVLFAFPFLARLPSWFPGTGFMKVATKQLSLVTELRELPLKMIENQEPENSQSSWAMNMLQESESNRASPNALSKDNIMDIAATAVTGGFHTTTSVLQTVFLALVMNPTVQDRAHEEIDHVIGRGRLPSFNDRELLPYITAICKEAVRWHTPVPLAFHTASETDEYQGQKILKGTTFIANIWAMARDQDDFEDADKFYPERFLNDDGTLDAHNTSGDVVWGFGRRSCPGRLFAESTIWLTVASILSVYKISKAKASDGKDVNVREEYLNRGLFSRPAPFQCSITFRSEETASLLMDK</sequence>
<dbReference type="OrthoDB" id="3934656at2759"/>
<keyword evidence="6 10" id="KW-0560">Oxidoreductase</keyword>
<dbReference type="GO" id="GO:0020037">
    <property type="term" value="F:heme binding"/>
    <property type="evidence" value="ECO:0007669"/>
    <property type="project" value="InterPro"/>
</dbReference>
<evidence type="ECO:0000256" key="3">
    <source>
        <dbReference type="ARBA" id="ARBA00010617"/>
    </source>
</evidence>
<dbReference type="EMBL" id="CM032188">
    <property type="protein sequence ID" value="KAG7088700.1"/>
    <property type="molecule type" value="Genomic_DNA"/>
</dbReference>
<reference evidence="12" key="1">
    <citation type="journal article" date="2021" name="Genome Biol. Evol.">
        <title>The assembled and annotated genome of the fairy-ring fungus Marasmius oreades.</title>
        <authorList>
            <person name="Hiltunen M."/>
            <person name="Ament-Velasquez S.L."/>
            <person name="Johannesson H."/>
        </authorList>
    </citation>
    <scope>NUCLEOTIDE SEQUENCE</scope>
    <source>
        <strain evidence="12">03SP1</strain>
    </source>
</reference>
<dbReference type="GO" id="GO:0005506">
    <property type="term" value="F:iron ion binding"/>
    <property type="evidence" value="ECO:0007669"/>
    <property type="project" value="InterPro"/>
</dbReference>
<dbReference type="InterPro" id="IPR002401">
    <property type="entry name" value="Cyt_P450_E_grp-I"/>
</dbReference>
<keyword evidence="8 10" id="KW-0503">Monooxygenase</keyword>
<evidence type="ECO:0000256" key="10">
    <source>
        <dbReference type="RuleBase" id="RU000461"/>
    </source>
</evidence>
<accession>A0A9P7UP70</accession>
<dbReference type="SUPFAM" id="SSF48264">
    <property type="entry name" value="Cytochrome P450"/>
    <property type="match status" value="1"/>
</dbReference>
<dbReference type="AlphaFoldDB" id="A0A9P7UP70"/>
<dbReference type="GeneID" id="66081745"/>
<keyword evidence="11" id="KW-0812">Transmembrane</keyword>
<keyword evidence="11" id="KW-0472">Membrane</keyword>